<sequence length="214" mass="24231">MNIISNVLNFSLNYFFNITGDLGIAIILLTITVRLLFMPLSIKQKLSMQDQQKLSKGLEEIKEKYKNNKEKLDCETKKYYEKNAKGMLGSLIGLLQLPVIFSLYNVVLKMPMQVGTILVPWVASLKMSDSYYIIPILYVISALSPNLLAYIPFLKIKAQANISKTNIIITSIMSALITFKAPVAMTLYLIATSLFSFLEEVVFRLYAKSRRLPA</sequence>
<evidence type="ECO:0000256" key="3">
    <source>
        <dbReference type="ARBA" id="ARBA00022989"/>
    </source>
</evidence>
<comment type="subcellular location">
    <subcellularLocation>
        <location evidence="1 5">Membrane</location>
        <topology evidence="1 5">Multi-pass membrane protein</topology>
    </subcellularLocation>
</comment>
<dbReference type="RefSeq" id="WP_406765657.1">
    <property type="nucleotide sequence ID" value="NZ_JBJHZY010000002.1"/>
</dbReference>
<accession>A0ABW8TUZ3</accession>
<proteinExistence type="inferred from homology"/>
<evidence type="ECO:0000256" key="4">
    <source>
        <dbReference type="ARBA" id="ARBA00023136"/>
    </source>
</evidence>
<feature type="transmembrane region" description="Helical" evidence="7">
    <location>
        <begin position="165"/>
        <end position="181"/>
    </location>
</feature>
<gene>
    <name evidence="9" type="primary">yidC</name>
    <name evidence="9" type="ORF">ACJDUH_13145</name>
</gene>
<evidence type="ECO:0000256" key="6">
    <source>
        <dbReference type="SAM" id="Coils"/>
    </source>
</evidence>
<reference evidence="9 10" key="1">
    <citation type="submission" date="2024-11" db="EMBL/GenBank/DDBJ databases">
        <authorList>
            <person name="Heng Y.C."/>
            <person name="Lim A.C.H."/>
            <person name="Lee J.K.Y."/>
            <person name="Kittelmann S."/>
        </authorList>
    </citation>
    <scope>NUCLEOTIDE SEQUENCE [LARGE SCALE GENOMIC DNA]</scope>
    <source>
        <strain evidence="9 10">WILCCON 0202</strain>
    </source>
</reference>
<name>A0ABW8TUZ3_9CLOT</name>
<keyword evidence="10" id="KW-1185">Reference proteome</keyword>
<evidence type="ECO:0000256" key="7">
    <source>
        <dbReference type="SAM" id="Phobius"/>
    </source>
</evidence>
<protein>
    <submittedName>
        <fullName evidence="9">Membrane protein insertase YidC</fullName>
    </submittedName>
</protein>
<evidence type="ECO:0000313" key="9">
    <source>
        <dbReference type="EMBL" id="MFL0269038.1"/>
    </source>
</evidence>
<dbReference type="PANTHER" id="PTHR12428:SF65">
    <property type="entry name" value="CYTOCHROME C OXIDASE ASSEMBLY PROTEIN COX18, MITOCHONDRIAL"/>
    <property type="match status" value="1"/>
</dbReference>
<evidence type="ECO:0000259" key="8">
    <source>
        <dbReference type="Pfam" id="PF02096"/>
    </source>
</evidence>
<organism evidence="9 10">
    <name type="scientific">Candidatus Clostridium radicumherbarum</name>
    <dbReference type="NCBI Taxonomy" id="3381662"/>
    <lineage>
        <taxon>Bacteria</taxon>
        <taxon>Bacillati</taxon>
        <taxon>Bacillota</taxon>
        <taxon>Clostridia</taxon>
        <taxon>Eubacteriales</taxon>
        <taxon>Clostridiaceae</taxon>
        <taxon>Clostridium</taxon>
    </lineage>
</organism>
<feature type="transmembrane region" description="Helical" evidence="7">
    <location>
        <begin position="87"/>
        <end position="107"/>
    </location>
</feature>
<dbReference type="InterPro" id="IPR001708">
    <property type="entry name" value="YidC/ALB3/OXA1/COX18"/>
</dbReference>
<evidence type="ECO:0000256" key="1">
    <source>
        <dbReference type="ARBA" id="ARBA00004141"/>
    </source>
</evidence>
<feature type="domain" description="Membrane insertase YidC/Oxa/ALB C-terminal" evidence="8">
    <location>
        <begin position="23"/>
        <end position="203"/>
    </location>
</feature>
<comment type="similarity">
    <text evidence="5">Belongs to the OXA1/ALB3/YidC family.</text>
</comment>
<dbReference type="NCBIfam" id="TIGR03592">
    <property type="entry name" value="yidC_oxa1_cterm"/>
    <property type="match status" value="1"/>
</dbReference>
<feature type="transmembrane region" description="Helical" evidence="7">
    <location>
        <begin position="131"/>
        <end position="153"/>
    </location>
</feature>
<feature type="coiled-coil region" evidence="6">
    <location>
        <begin position="48"/>
        <end position="82"/>
    </location>
</feature>
<keyword evidence="6" id="KW-0175">Coiled coil</keyword>
<comment type="caution">
    <text evidence="9">The sequence shown here is derived from an EMBL/GenBank/DDBJ whole genome shotgun (WGS) entry which is preliminary data.</text>
</comment>
<evidence type="ECO:0000256" key="2">
    <source>
        <dbReference type="ARBA" id="ARBA00022692"/>
    </source>
</evidence>
<keyword evidence="4 7" id="KW-0472">Membrane</keyword>
<dbReference type="Proteomes" id="UP001623661">
    <property type="component" value="Unassembled WGS sequence"/>
</dbReference>
<feature type="transmembrane region" description="Helical" evidence="7">
    <location>
        <begin position="14"/>
        <end position="37"/>
    </location>
</feature>
<dbReference type="EMBL" id="JBJHZY010000002">
    <property type="protein sequence ID" value="MFL0269038.1"/>
    <property type="molecule type" value="Genomic_DNA"/>
</dbReference>
<dbReference type="Pfam" id="PF02096">
    <property type="entry name" value="60KD_IMP"/>
    <property type="match status" value="1"/>
</dbReference>
<keyword evidence="2 5" id="KW-0812">Transmembrane</keyword>
<evidence type="ECO:0000313" key="10">
    <source>
        <dbReference type="Proteomes" id="UP001623661"/>
    </source>
</evidence>
<dbReference type="PANTHER" id="PTHR12428">
    <property type="entry name" value="OXA1"/>
    <property type="match status" value="1"/>
</dbReference>
<evidence type="ECO:0000256" key="5">
    <source>
        <dbReference type="RuleBase" id="RU003945"/>
    </source>
</evidence>
<dbReference type="InterPro" id="IPR028055">
    <property type="entry name" value="YidC/Oxa/ALB_C"/>
</dbReference>
<keyword evidence="3 7" id="KW-1133">Transmembrane helix</keyword>